<evidence type="ECO:0000313" key="1">
    <source>
        <dbReference type="EMBL" id="QQU55953.1"/>
    </source>
</evidence>
<keyword evidence="2" id="KW-1185">Reference proteome</keyword>
<protein>
    <submittedName>
        <fullName evidence="1">Uncharacterized protein</fullName>
    </submittedName>
</protein>
<name>A0ABX7D579_SERLI</name>
<sequence>MPASLYETVEGIVKMGLSPVDTWNSISALFDGDGVLSNVSGAVKQSYIDRIDKLTTEYQKAGASGSFNAGGEGGKLLTDIASLAAGGAGLAKGGVVLTEKFAAKVAGKAESTAMNAGKLSAEKEALERIGQNAKNSSDLSGKPSGAILQQQAVKKNLMALPLSLIIRQYIRRTSS</sequence>
<dbReference type="EMBL" id="CP068148">
    <property type="protein sequence ID" value="QQU55953.1"/>
    <property type="molecule type" value="Genomic_DNA"/>
</dbReference>
<evidence type="ECO:0000313" key="2">
    <source>
        <dbReference type="Proteomes" id="UP000595237"/>
    </source>
</evidence>
<gene>
    <name evidence="1" type="ORF">I6I38_02755</name>
</gene>
<dbReference type="Proteomes" id="UP000595237">
    <property type="component" value="Chromosome"/>
</dbReference>
<dbReference type="RefSeq" id="WP_125470335.1">
    <property type="nucleotide sequence ID" value="NZ_CADDTP010000013.1"/>
</dbReference>
<accession>A0ABX7D579</accession>
<organism evidence="1 2">
    <name type="scientific">Serratia liquefaciens</name>
    <dbReference type="NCBI Taxonomy" id="614"/>
    <lineage>
        <taxon>Bacteria</taxon>
        <taxon>Pseudomonadati</taxon>
        <taxon>Pseudomonadota</taxon>
        <taxon>Gammaproteobacteria</taxon>
        <taxon>Enterobacterales</taxon>
        <taxon>Yersiniaceae</taxon>
        <taxon>Serratia</taxon>
    </lineage>
</organism>
<reference evidence="1 2" key="1">
    <citation type="submission" date="2021-01" db="EMBL/GenBank/DDBJ databases">
        <title>FDA dAtabase for Regulatory Grade micrObial Sequences (FDA-ARGOS): Supporting development and validation of Infectious Disease Dx tests.</title>
        <authorList>
            <person name="Blissenbach B."/>
            <person name="Krut O."/>
            <person name="Tallon L."/>
            <person name="Sadzewicz L."/>
            <person name="Zhao X."/>
            <person name="Boylan J."/>
            <person name="Ott S."/>
            <person name="Bowen H."/>
            <person name="Vavikolanu K."/>
            <person name="Mehta A."/>
            <person name="Aluvathingal J."/>
            <person name="Nadendla S."/>
            <person name="Yan Y."/>
            <person name="Sichtig H."/>
        </authorList>
    </citation>
    <scope>NUCLEOTIDE SEQUENCE [LARGE SCALE GENOMIC DNA]</scope>
    <source>
        <strain evidence="1 2">FDAARGOS_1081</strain>
    </source>
</reference>
<proteinExistence type="predicted"/>